<keyword evidence="3" id="KW-1185">Reference proteome</keyword>
<dbReference type="PROSITE" id="PS50075">
    <property type="entry name" value="CARRIER"/>
    <property type="match status" value="1"/>
</dbReference>
<name>A0AAC9HPG2_9PSEU</name>
<reference evidence="3" key="1">
    <citation type="submission" date="2016-03" db="EMBL/GenBank/DDBJ databases">
        <title>Complete genome sequence of the type strain Actinoalloteichus hymeniacidonis DSM 45092.</title>
        <authorList>
            <person name="Schaffert L."/>
            <person name="Albersmeier A."/>
            <person name="Winkler A."/>
            <person name="Kalinowski J."/>
            <person name="Zotchev S."/>
            <person name="Ruckert C."/>
        </authorList>
    </citation>
    <scope>NUCLEOTIDE SEQUENCE [LARGE SCALE GENOMIC DNA]</scope>
    <source>
        <strain evidence="3">HPA177(T) (DSM 45092(T))</strain>
    </source>
</reference>
<gene>
    <name evidence="2" type="ORF">TL08_06705</name>
</gene>
<dbReference type="EMBL" id="CP014859">
    <property type="protein sequence ID" value="AOS62165.1"/>
    <property type="molecule type" value="Genomic_DNA"/>
</dbReference>
<evidence type="ECO:0000313" key="3">
    <source>
        <dbReference type="Proteomes" id="UP000095210"/>
    </source>
</evidence>
<dbReference type="SUPFAM" id="SSF47336">
    <property type="entry name" value="ACP-like"/>
    <property type="match status" value="1"/>
</dbReference>
<dbReference type="InterPro" id="IPR009081">
    <property type="entry name" value="PP-bd_ACP"/>
</dbReference>
<dbReference type="Gene3D" id="1.10.1200.10">
    <property type="entry name" value="ACP-like"/>
    <property type="match status" value="1"/>
</dbReference>
<dbReference type="AlphaFoldDB" id="A0AAC9HPG2"/>
<organism evidence="2 3">
    <name type="scientific">Actinoalloteichus hymeniacidonis</name>
    <dbReference type="NCBI Taxonomy" id="340345"/>
    <lineage>
        <taxon>Bacteria</taxon>
        <taxon>Bacillati</taxon>
        <taxon>Actinomycetota</taxon>
        <taxon>Actinomycetes</taxon>
        <taxon>Pseudonocardiales</taxon>
        <taxon>Pseudonocardiaceae</taxon>
        <taxon>Actinoalloteichus</taxon>
    </lineage>
</organism>
<dbReference type="RefSeq" id="WP_069847417.1">
    <property type="nucleotide sequence ID" value="NZ_CP014859.1"/>
</dbReference>
<evidence type="ECO:0000313" key="2">
    <source>
        <dbReference type="EMBL" id="AOS62165.1"/>
    </source>
</evidence>
<dbReference type="Pfam" id="PF00550">
    <property type="entry name" value="PP-binding"/>
    <property type="match status" value="1"/>
</dbReference>
<protein>
    <submittedName>
        <fullName evidence="2">Acyl carrier protein</fullName>
    </submittedName>
</protein>
<dbReference type="Proteomes" id="UP000095210">
    <property type="component" value="Chromosome"/>
</dbReference>
<feature type="domain" description="Carrier" evidence="1">
    <location>
        <begin position="1"/>
        <end position="77"/>
    </location>
</feature>
<evidence type="ECO:0000259" key="1">
    <source>
        <dbReference type="PROSITE" id="PS50075"/>
    </source>
</evidence>
<dbReference type="InterPro" id="IPR036736">
    <property type="entry name" value="ACP-like_sf"/>
</dbReference>
<accession>A0AAC9HPG2</accession>
<dbReference type="KEGG" id="ahm:TL08_06705"/>
<proteinExistence type="predicted"/>
<sequence length="88" mass="9742">MKTEVRDFLVGVLRDVLHLEIDDDHSDETPLDLESLFLVELVVQAEGRFGIELADEEVYQDSTVSLGDLVRLVVDKRTAVELGSGVAT</sequence>